<dbReference type="InterPro" id="IPR021502">
    <property type="entry name" value="DUF3158"/>
</dbReference>
<comment type="caution">
    <text evidence="1">The sequence shown here is derived from an EMBL/GenBank/DDBJ whole genome shotgun (WGS) entry which is preliminary data.</text>
</comment>
<organism evidence="1 2">
    <name type="scientific">Pseudomonas turukhanskensis</name>
    <dbReference type="NCBI Taxonomy" id="1806536"/>
    <lineage>
        <taxon>Bacteria</taxon>
        <taxon>Pseudomonadati</taxon>
        <taxon>Pseudomonadota</taxon>
        <taxon>Gammaproteobacteria</taxon>
        <taxon>Pseudomonadales</taxon>
        <taxon>Pseudomonadaceae</taxon>
        <taxon>Pseudomonas</taxon>
    </lineage>
</organism>
<protein>
    <submittedName>
        <fullName evidence="1">Integrase</fullName>
    </submittedName>
</protein>
<proteinExistence type="predicted"/>
<gene>
    <name evidence="1" type="ORF">GCM10017655_42310</name>
</gene>
<evidence type="ECO:0000313" key="1">
    <source>
        <dbReference type="EMBL" id="GLK91167.1"/>
    </source>
</evidence>
<accession>A0A9W6NHR5</accession>
<reference evidence="1" key="1">
    <citation type="journal article" date="2014" name="Int. J. Syst. Evol. Microbiol.">
        <title>Complete genome sequence of Corynebacterium casei LMG S-19264T (=DSM 44701T), isolated from a smear-ripened cheese.</title>
        <authorList>
            <consortium name="US DOE Joint Genome Institute (JGI-PGF)"/>
            <person name="Walter F."/>
            <person name="Albersmeier A."/>
            <person name="Kalinowski J."/>
            <person name="Ruckert C."/>
        </authorList>
    </citation>
    <scope>NUCLEOTIDE SEQUENCE</scope>
    <source>
        <strain evidence="1">VKM B-2935</strain>
    </source>
</reference>
<sequence length="183" mass="20281">MISNPASAATRRFYPLEQADFQRLEHAASLKGLLKPFKGKGTLTEWASQCHALRDGLIELAQRRVLAQANAYPFRLLPVELAQQTTGAGTTFLRWRKPDRSAMGVALWQTLISSATTPDTLIDDLHAMEVQRIVLNMQISLLHTLGRQAHECASKLAQAESTYLQRVHGNAASIRTTCSKESL</sequence>
<dbReference type="RefSeq" id="WP_271197407.1">
    <property type="nucleotide sequence ID" value="NZ_BSFN01000017.1"/>
</dbReference>
<dbReference type="Pfam" id="PF11358">
    <property type="entry name" value="DUF3158"/>
    <property type="match status" value="1"/>
</dbReference>
<dbReference type="AlphaFoldDB" id="A0A9W6NHR5"/>
<reference evidence="1" key="2">
    <citation type="submission" date="2023-01" db="EMBL/GenBank/DDBJ databases">
        <authorList>
            <person name="Sun Q."/>
            <person name="Evtushenko L."/>
        </authorList>
    </citation>
    <scope>NUCLEOTIDE SEQUENCE</scope>
    <source>
        <strain evidence="1">VKM B-2935</strain>
    </source>
</reference>
<dbReference type="EMBL" id="BSFN01000017">
    <property type="protein sequence ID" value="GLK91167.1"/>
    <property type="molecule type" value="Genomic_DNA"/>
</dbReference>
<name>A0A9W6NHR5_9PSED</name>
<dbReference type="Proteomes" id="UP001143328">
    <property type="component" value="Unassembled WGS sequence"/>
</dbReference>
<evidence type="ECO:0000313" key="2">
    <source>
        <dbReference type="Proteomes" id="UP001143328"/>
    </source>
</evidence>
<keyword evidence="2" id="KW-1185">Reference proteome</keyword>